<comment type="caution">
    <text evidence="1">The sequence shown here is derived from an EMBL/GenBank/DDBJ whole genome shotgun (WGS) entry which is preliminary data.</text>
</comment>
<dbReference type="Proteomes" id="UP001465331">
    <property type="component" value="Unassembled WGS sequence"/>
</dbReference>
<gene>
    <name evidence="1" type="ORF">ABSH63_12675</name>
</gene>
<proteinExistence type="predicted"/>
<protein>
    <submittedName>
        <fullName evidence="1">Uncharacterized protein</fullName>
    </submittedName>
</protein>
<dbReference type="EMBL" id="JBEPIJ010000015">
    <property type="protein sequence ID" value="MES0874851.1"/>
    <property type="molecule type" value="Genomic_DNA"/>
</dbReference>
<reference evidence="1 2" key="1">
    <citation type="submission" date="2024-06" db="EMBL/GenBank/DDBJ databases">
        <authorList>
            <person name="Li Z."/>
            <person name="Jiang Y."/>
        </authorList>
    </citation>
    <scope>NUCLEOTIDE SEQUENCE [LARGE SCALE GENOMIC DNA]</scope>
    <source>
        <strain evidence="1 2">HSW-8</strain>
    </source>
</reference>
<keyword evidence="2" id="KW-1185">Reference proteome</keyword>
<dbReference type="RefSeq" id="WP_352890233.1">
    <property type="nucleotide sequence ID" value="NZ_JBEPIJ010000015.1"/>
</dbReference>
<sequence length="194" mass="21411">MVHQRSGIIEEAARIVCVELLIDYRQAKRKAAQRLGLPPNAPLPDNAAIHAAVLDYQRLFGGDDYLRQLRALRRAALAAMRLLAAFSPRLVGAVVSGAVTAAHRVQLHVFSDAAEAVDVALLDRGIDFEPGERTFRLGDGREQTIPLLRFEIDGCGIDVAVFAEDERRHVPINPLDGKPFRRLDYAQAERLAAQ</sequence>
<evidence type="ECO:0000313" key="1">
    <source>
        <dbReference type="EMBL" id="MES0874851.1"/>
    </source>
</evidence>
<name>A0ABV2AC88_9GAMM</name>
<organism evidence="1 2">
    <name type="scientific">Sinimarinibacterium thermocellulolyticum</name>
    <dbReference type="NCBI Taxonomy" id="3170016"/>
    <lineage>
        <taxon>Bacteria</taxon>
        <taxon>Pseudomonadati</taxon>
        <taxon>Pseudomonadota</taxon>
        <taxon>Gammaproteobacteria</taxon>
        <taxon>Nevskiales</taxon>
        <taxon>Nevskiaceae</taxon>
        <taxon>Sinimarinibacterium</taxon>
    </lineage>
</organism>
<accession>A0ABV2AC88</accession>
<evidence type="ECO:0000313" key="2">
    <source>
        <dbReference type="Proteomes" id="UP001465331"/>
    </source>
</evidence>